<dbReference type="InParanoid" id="A0A0C3G277"/>
<name>A0A0C3G277_PILCF</name>
<dbReference type="Proteomes" id="UP000054166">
    <property type="component" value="Unassembled WGS sequence"/>
</dbReference>
<protein>
    <submittedName>
        <fullName evidence="1">Uncharacterized protein</fullName>
    </submittedName>
</protein>
<dbReference type="EMBL" id="KN832987">
    <property type="protein sequence ID" value="KIM84701.1"/>
    <property type="molecule type" value="Genomic_DNA"/>
</dbReference>
<reference evidence="1 2" key="1">
    <citation type="submission" date="2014-04" db="EMBL/GenBank/DDBJ databases">
        <authorList>
            <consortium name="DOE Joint Genome Institute"/>
            <person name="Kuo A."/>
            <person name="Tarkka M."/>
            <person name="Buscot F."/>
            <person name="Kohler A."/>
            <person name="Nagy L.G."/>
            <person name="Floudas D."/>
            <person name="Copeland A."/>
            <person name="Barry K.W."/>
            <person name="Cichocki N."/>
            <person name="Veneault-Fourrey C."/>
            <person name="LaButti K."/>
            <person name="Lindquist E.A."/>
            <person name="Lipzen A."/>
            <person name="Lundell T."/>
            <person name="Morin E."/>
            <person name="Murat C."/>
            <person name="Sun H."/>
            <person name="Tunlid A."/>
            <person name="Henrissat B."/>
            <person name="Grigoriev I.V."/>
            <person name="Hibbett D.S."/>
            <person name="Martin F."/>
            <person name="Nordberg H.P."/>
            <person name="Cantor M.N."/>
            <person name="Hua S.X."/>
        </authorList>
    </citation>
    <scope>NUCLEOTIDE SEQUENCE [LARGE SCALE GENOMIC DNA]</scope>
    <source>
        <strain evidence="1 2">F 1598</strain>
    </source>
</reference>
<sequence>MSISPSFDTVVARDDPLQFLSDPSRVRKDLDLKGLSDSARKSFSALKPWQHATACFYDPATLLNISKVVERFDECHTAIKTTLAVAQIGRPFADDVAALCSALSEKNESPERLDEPLSKLITTAEKGYGRSIQAHGQLICVRHGLSQISEDIPSQVTKIQDETKNRNEGTAYAYPAFNGLNTCFLTIATPMTTNEEETDIWRAPMVSPGYIPYNYLTFQNVITQLNAIAADIWLFTEQIGRCAEWWSKMKDGMETLRDTLQKVAQGGPQSWPQSFKVLDNVTEGWEGVADQFALYVHKVRRLPV</sequence>
<gene>
    <name evidence="1" type="ORF">PILCRDRAFT_393637</name>
</gene>
<evidence type="ECO:0000313" key="1">
    <source>
        <dbReference type="EMBL" id="KIM84701.1"/>
    </source>
</evidence>
<evidence type="ECO:0000313" key="2">
    <source>
        <dbReference type="Proteomes" id="UP000054166"/>
    </source>
</evidence>
<dbReference type="AlphaFoldDB" id="A0A0C3G277"/>
<keyword evidence="2" id="KW-1185">Reference proteome</keyword>
<reference evidence="2" key="2">
    <citation type="submission" date="2015-01" db="EMBL/GenBank/DDBJ databases">
        <title>Evolutionary Origins and Diversification of the Mycorrhizal Mutualists.</title>
        <authorList>
            <consortium name="DOE Joint Genome Institute"/>
            <consortium name="Mycorrhizal Genomics Consortium"/>
            <person name="Kohler A."/>
            <person name="Kuo A."/>
            <person name="Nagy L.G."/>
            <person name="Floudas D."/>
            <person name="Copeland A."/>
            <person name="Barry K.W."/>
            <person name="Cichocki N."/>
            <person name="Veneault-Fourrey C."/>
            <person name="LaButti K."/>
            <person name="Lindquist E.A."/>
            <person name="Lipzen A."/>
            <person name="Lundell T."/>
            <person name="Morin E."/>
            <person name="Murat C."/>
            <person name="Riley R."/>
            <person name="Ohm R."/>
            <person name="Sun H."/>
            <person name="Tunlid A."/>
            <person name="Henrissat B."/>
            <person name="Grigoriev I.V."/>
            <person name="Hibbett D.S."/>
            <person name="Martin F."/>
        </authorList>
    </citation>
    <scope>NUCLEOTIDE SEQUENCE [LARGE SCALE GENOMIC DNA]</scope>
    <source>
        <strain evidence="2">F 1598</strain>
    </source>
</reference>
<accession>A0A0C3G277</accession>
<dbReference type="OrthoDB" id="3256790at2759"/>
<dbReference type="HOGENOM" id="CLU_915611_0_0_1"/>
<proteinExistence type="predicted"/>
<organism evidence="1 2">
    <name type="scientific">Piloderma croceum (strain F 1598)</name>
    <dbReference type="NCBI Taxonomy" id="765440"/>
    <lineage>
        <taxon>Eukaryota</taxon>
        <taxon>Fungi</taxon>
        <taxon>Dikarya</taxon>
        <taxon>Basidiomycota</taxon>
        <taxon>Agaricomycotina</taxon>
        <taxon>Agaricomycetes</taxon>
        <taxon>Agaricomycetidae</taxon>
        <taxon>Atheliales</taxon>
        <taxon>Atheliaceae</taxon>
        <taxon>Piloderma</taxon>
    </lineage>
</organism>